<keyword evidence="2" id="KW-1185">Reference proteome</keyword>
<dbReference type="RefSeq" id="WP_117807504.1">
    <property type="nucleotide sequence ID" value="NZ_JACOOX010000003.1"/>
</dbReference>
<gene>
    <name evidence="1" type="ORF">H8S09_05455</name>
</gene>
<sequence length="475" mass="54386">MYNEDKKLITEITRKNNMDENLAKFADAVMTADFEYACQKFALNYVVIRELMADKDFAEDPYIYECVMGINKLVGTYLAGDADQLDDKDLALISEMRNKITEKMKVLTAYTDAFELYEYILNRKEYGFEENVDEELEKMFEEFDAEQFSAEVFNFIFADKDKVAVNAKIQQIVGQLPLRMTKARFYDIIGQTLSIYNGCEISSLDDFIETVEETALLQLPEKFETEYSSLHEAYEIIKEGDYAHLDFDGYRNLSTVLDKSAGFINDVVSDYMMLIELVNDLYSMMLAAECKSGVSESCMRALSIIRRIYESMENEDEFPTDAYDMLVANEGAQEEAGEHRMVLEAPIYDIISSNQPDIIRLGLEDAYHRIDTLEKLLSGSMFVDIDHVKIETGALADSEYIISKKDKLIEEFGEVFTGNSQVVNRAVMAKILSTIPVFFNTQQEIKDYIDNALVRCSNRSEVLACYVIIQGIMED</sequence>
<evidence type="ECO:0000313" key="1">
    <source>
        <dbReference type="EMBL" id="MBC5662343.1"/>
    </source>
</evidence>
<organism evidence="1 2">
    <name type="scientific">Coprococcus hominis</name>
    <name type="common">ex Liu et al. 2022</name>
    <dbReference type="NCBI Taxonomy" id="2763039"/>
    <lineage>
        <taxon>Bacteria</taxon>
        <taxon>Bacillati</taxon>
        <taxon>Bacillota</taxon>
        <taxon>Clostridia</taxon>
        <taxon>Lachnospirales</taxon>
        <taxon>Lachnospiraceae</taxon>
        <taxon>Coprococcus</taxon>
    </lineage>
</organism>
<accession>A0A8I0AP57</accession>
<name>A0A8I0AP57_9FIRM</name>
<reference evidence="1 2" key="1">
    <citation type="submission" date="2020-08" db="EMBL/GenBank/DDBJ databases">
        <title>Genome public.</title>
        <authorList>
            <person name="Liu C."/>
            <person name="Sun Q."/>
        </authorList>
    </citation>
    <scope>NUCLEOTIDE SEQUENCE [LARGE SCALE GENOMIC DNA]</scope>
    <source>
        <strain evidence="1 2">NSJ-10</strain>
    </source>
</reference>
<dbReference type="Proteomes" id="UP000615234">
    <property type="component" value="Unassembled WGS sequence"/>
</dbReference>
<dbReference type="AlphaFoldDB" id="A0A8I0AP57"/>
<comment type="caution">
    <text evidence="1">The sequence shown here is derived from an EMBL/GenBank/DDBJ whole genome shotgun (WGS) entry which is preliminary data.</text>
</comment>
<protein>
    <submittedName>
        <fullName evidence="1">Uncharacterized protein</fullName>
    </submittedName>
</protein>
<proteinExistence type="predicted"/>
<dbReference type="EMBL" id="JACOOX010000003">
    <property type="protein sequence ID" value="MBC5662343.1"/>
    <property type="molecule type" value="Genomic_DNA"/>
</dbReference>
<evidence type="ECO:0000313" key="2">
    <source>
        <dbReference type="Proteomes" id="UP000615234"/>
    </source>
</evidence>